<feature type="compositionally biased region" description="Low complexity" evidence="8">
    <location>
        <begin position="1"/>
        <end position="18"/>
    </location>
</feature>
<dbReference type="InterPro" id="IPR036895">
    <property type="entry name" value="Uracil-DNA_glycosylase-like_sf"/>
</dbReference>
<keyword evidence="6 7" id="KW-0539">Nucleus</keyword>
<protein>
    <recommendedName>
        <fullName evidence="7">Uracil-DNA glycosylase</fullName>
        <shortName evidence="7">UDG</shortName>
        <ecNumber evidence="7">3.2.2.27</ecNumber>
    </recommendedName>
</protein>
<comment type="catalytic activity">
    <reaction evidence="7">
        <text>Hydrolyzes single-stranded DNA or mismatched double-stranded DNA and polynucleotides, releasing free uracil.</text>
        <dbReference type="EC" id="3.2.2.27"/>
    </reaction>
</comment>
<dbReference type="InterPro" id="IPR002043">
    <property type="entry name" value="UDG_fam1"/>
</dbReference>
<dbReference type="EMBL" id="FO082050">
    <property type="protein sequence ID" value="CCE82335.1"/>
    <property type="molecule type" value="Genomic_DNA"/>
</dbReference>
<dbReference type="Pfam" id="PF03167">
    <property type="entry name" value="UDG"/>
    <property type="match status" value="1"/>
</dbReference>
<dbReference type="Gene3D" id="3.40.470.10">
    <property type="entry name" value="Uracil-DNA glycosylase-like domain"/>
    <property type="match status" value="1"/>
</dbReference>
<dbReference type="Proteomes" id="UP000005222">
    <property type="component" value="Chromosome J"/>
</dbReference>
<evidence type="ECO:0000256" key="2">
    <source>
        <dbReference type="ARBA" id="ARBA00022763"/>
    </source>
</evidence>
<feature type="region of interest" description="Disordered" evidence="8">
    <location>
        <begin position="1"/>
        <end position="23"/>
    </location>
</feature>
<sequence>MISSSKRSSETIETSSSSKKPKLITDFFQRKTVKKVENNSTVNESQNESKVTKKESESGTLSSEEKNKESNSHVSKPQGTLMSSFFNSESTSTSKYASEEEEYADFCHKHNFDMDKWVNSLSPEQRDLLDEEIKYLHVTWLAFLHKTITQPYFLKLKRFLRSQAGKTVFPPKEQIYSWSHFTPLPRIRCIVLGQDPYHNYRQAHGLAFSVLEPTRPPPSLVNIYKALSLDYPDFVTPEYNQLARQGKPGGGNLTKWAKNGVLLLNAVLTVECHKANSHAQQGWETFTEEVLRTAINYYKNERNNGFVIMAWGSPAQNRIKSFSVQLKSPKFLVLRTVHPSPLSAHRGFFDSHVFKKCNDWLGSHGHKRIDWGLVDGNVVM</sequence>
<evidence type="ECO:0000256" key="4">
    <source>
        <dbReference type="ARBA" id="ARBA00023128"/>
    </source>
</evidence>
<feature type="domain" description="Uracil-DNA glycosylase-like" evidence="9">
    <location>
        <begin position="180"/>
        <end position="361"/>
    </location>
</feature>
<dbReference type="HAMAP" id="MF_00148">
    <property type="entry name" value="UDG"/>
    <property type="match status" value="1"/>
</dbReference>
<accession>G8YBK4</accession>
<dbReference type="GO" id="GO:0005739">
    <property type="term" value="C:mitochondrion"/>
    <property type="evidence" value="ECO:0007669"/>
    <property type="project" value="UniProtKB-SubCell"/>
</dbReference>
<name>G8YBK4_PICSO</name>
<dbReference type="eggNOG" id="KOG2994">
    <property type="taxonomic scope" value="Eukaryota"/>
</dbReference>
<dbReference type="FunFam" id="3.40.470.10:FF:000007">
    <property type="entry name" value="Uracil-DNA glycosylase"/>
    <property type="match status" value="1"/>
</dbReference>
<keyword evidence="4 7" id="KW-0496">Mitochondrion</keyword>
<evidence type="ECO:0000256" key="8">
    <source>
        <dbReference type="SAM" id="MobiDB-lite"/>
    </source>
</evidence>
<dbReference type="CDD" id="cd10027">
    <property type="entry name" value="UDG-F1-like"/>
    <property type="match status" value="1"/>
</dbReference>
<dbReference type="OMA" id="PDNGYLM"/>
<feature type="compositionally biased region" description="Polar residues" evidence="8">
    <location>
        <begin position="38"/>
        <end position="49"/>
    </location>
</feature>
<dbReference type="OrthoDB" id="10031947at2759"/>
<dbReference type="GO" id="GO:0004844">
    <property type="term" value="F:uracil DNA N-glycosylase activity"/>
    <property type="evidence" value="ECO:0007669"/>
    <property type="project" value="UniProtKB-UniRule"/>
</dbReference>
<feature type="compositionally biased region" description="Polar residues" evidence="8">
    <location>
        <begin position="73"/>
        <end position="82"/>
    </location>
</feature>
<dbReference type="NCBIfam" id="NF003588">
    <property type="entry name" value="PRK05254.1-1"/>
    <property type="match status" value="1"/>
</dbReference>
<dbReference type="PANTHER" id="PTHR11264:SF0">
    <property type="entry name" value="URACIL-DNA GLYCOSYLASE"/>
    <property type="match status" value="1"/>
</dbReference>
<keyword evidence="11" id="KW-1185">Reference proteome</keyword>
<keyword evidence="2 7" id="KW-0227">DNA damage</keyword>
<comment type="similarity">
    <text evidence="1 7">Belongs to the uracil-DNA glycosylase (UDG) superfamily. UNG family.</text>
</comment>
<dbReference type="NCBIfam" id="NF003589">
    <property type="entry name" value="PRK05254.1-2"/>
    <property type="match status" value="1"/>
</dbReference>
<dbReference type="NCBIfam" id="NF003592">
    <property type="entry name" value="PRK05254.1-5"/>
    <property type="match status" value="1"/>
</dbReference>
<dbReference type="EC" id="3.2.2.27" evidence="7"/>
<evidence type="ECO:0000313" key="10">
    <source>
        <dbReference type="EMBL" id="CCE82335.1"/>
    </source>
</evidence>
<comment type="function">
    <text evidence="7">Excises uracil residues from the DNA which can arise as a result of misincorporation of dUMP residues by DNA polymerase or due to deamination of cytosine.</text>
</comment>
<evidence type="ECO:0000313" key="11">
    <source>
        <dbReference type="Proteomes" id="UP000005222"/>
    </source>
</evidence>
<reference evidence="10 11" key="1">
    <citation type="journal article" date="2012" name="G3 (Bethesda)">
        <title>Pichia sorbitophila, an interspecies yeast hybrid reveals early steps of genome resolution following polyploidization.</title>
        <authorList>
            <person name="Leh Louis V."/>
            <person name="Despons L."/>
            <person name="Friedrich A."/>
            <person name="Martin T."/>
            <person name="Durrens P."/>
            <person name="Casaregola S."/>
            <person name="Neuveglise C."/>
            <person name="Fairhead C."/>
            <person name="Marck C."/>
            <person name="Cruz J.A."/>
            <person name="Straub M.L."/>
            <person name="Kugler V."/>
            <person name="Sacerdot C."/>
            <person name="Uzunov Z."/>
            <person name="Thierry A."/>
            <person name="Weiss S."/>
            <person name="Bleykasten C."/>
            <person name="De Montigny J."/>
            <person name="Jacques N."/>
            <person name="Jung P."/>
            <person name="Lemaire M."/>
            <person name="Mallet S."/>
            <person name="Morel G."/>
            <person name="Richard G.F."/>
            <person name="Sarkar A."/>
            <person name="Savel G."/>
            <person name="Schacherer J."/>
            <person name="Seret M.L."/>
            <person name="Talla E."/>
            <person name="Samson G."/>
            <person name="Jubin C."/>
            <person name="Poulain J."/>
            <person name="Vacherie B."/>
            <person name="Barbe V."/>
            <person name="Pelletier E."/>
            <person name="Sherman D.J."/>
            <person name="Westhof E."/>
            <person name="Weissenbach J."/>
            <person name="Baret P.V."/>
            <person name="Wincker P."/>
            <person name="Gaillardin C."/>
            <person name="Dujon B."/>
            <person name="Souciet J.L."/>
        </authorList>
    </citation>
    <scope>NUCLEOTIDE SEQUENCE [LARGE SCALE GENOMIC DNA]</scope>
    <source>
        <strain evidence="11">ATCC MYA-4447 / BCRC 22081 / CBS 7064 / NBRC 10061 / NRRL Y-12695</strain>
    </source>
</reference>
<comment type="subcellular location">
    <subcellularLocation>
        <location evidence="7">Mitochondrion</location>
    </subcellularLocation>
    <subcellularLocation>
        <location evidence="7">Nucleus</location>
    </subcellularLocation>
</comment>
<dbReference type="HOGENOM" id="CLU_032162_2_2_1"/>
<dbReference type="GO" id="GO:0097510">
    <property type="term" value="P:base-excision repair, AP site formation via deaminated base removal"/>
    <property type="evidence" value="ECO:0007669"/>
    <property type="project" value="TreeGrafter"/>
</dbReference>
<evidence type="ECO:0000256" key="7">
    <source>
        <dbReference type="HAMAP-Rule" id="MF_03166"/>
    </source>
</evidence>
<gene>
    <name evidence="10" type="primary">Piso0_002056</name>
    <name evidence="7" type="synonym">UNG1</name>
    <name evidence="10" type="ORF">GNLVRS01_PISO0J03705g</name>
</gene>
<organism evidence="10 11">
    <name type="scientific">Pichia sorbitophila (strain ATCC MYA-4447 / BCRC 22081 / CBS 7064 / NBRC 10061 / NRRL Y-12695)</name>
    <name type="common">Hybrid yeast</name>
    <dbReference type="NCBI Taxonomy" id="559304"/>
    <lineage>
        <taxon>Eukaryota</taxon>
        <taxon>Fungi</taxon>
        <taxon>Dikarya</taxon>
        <taxon>Ascomycota</taxon>
        <taxon>Saccharomycotina</taxon>
        <taxon>Pichiomycetes</taxon>
        <taxon>Debaryomycetaceae</taxon>
        <taxon>Millerozyma</taxon>
    </lineage>
</organism>
<dbReference type="PANTHER" id="PTHR11264">
    <property type="entry name" value="URACIL-DNA GLYCOSYLASE"/>
    <property type="match status" value="1"/>
</dbReference>
<feature type="active site" description="Proton acceptor" evidence="7">
    <location>
        <position position="195"/>
    </location>
</feature>
<proteinExistence type="inferred from homology"/>
<keyword evidence="3 7" id="KW-0378">Hydrolase</keyword>
<dbReference type="InParanoid" id="G8YBK4"/>
<dbReference type="SMART" id="SM00987">
    <property type="entry name" value="UreE_C"/>
    <property type="match status" value="1"/>
</dbReference>
<dbReference type="InterPro" id="IPR005122">
    <property type="entry name" value="Uracil-DNA_glycosylase-like"/>
</dbReference>
<feature type="compositionally biased region" description="Basic and acidic residues" evidence="8">
    <location>
        <begin position="50"/>
        <end position="71"/>
    </location>
</feature>
<evidence type="ECO:0000256" key="1">
    <source>
        <dbReference type="ARBA" id="ARBA00008184"/>
    </source>
</evidence>
<dbReference type="AlphaFoldDB" id="G8YBK4"/>
<dbReference type="GO" id="GO:0005634">
    <property type="term" value="C:nucleus"/>
    <property type="evidence" value="ECO:0007669"/>
    <property type="project" value="UniProtKB-SubCell"/>
</dbReference>
<dbReference type="NCBIfam" id="TIGR00628">
    <property type="entry name" value="ung"/>
    <property type="match status" value="1"/>
</dbReference>
<dbReference type="SMART" id="SM00986">
    <property type="entry name" value="UDG"/>
    <property type="match status" value="1"/>
</dbReference>
<dbReference type="FunCoup" id="G8YBK4">
    <property type="interactions" value="508"/>
</dbReference>
<dbReference type="SUPFAM" id="SSF52141">
    <property type="entry name" value="Uracil-DNA glycosylase-like"/>
    <property type="match status" value="1"/>
</dbReference>
<dbReference type="STRING" id="559304.G8YBK4"/>
<feature type="region of interest" description="Disordered" evidence="8">
    <location>
        <begin position="36"/>
        <end position="83"/>
    </location>
</feature>
<evidence type="ECO:0000259" key="9">
    <source>
        <dbReference type="SMART" id="SM00986"/>
    </source>
</evidence>
<keyword evidence="5 7" id="KW-0234">DNA repair</keyword>
<evidence type="ECO:0000256" key="6">
    <source>
        <dbReference type="ARBA" id="ARBA00023242"/>
    </source>
</evidence>
<evidence type="ECO:0000256" key="3">
    <source>
        <dbReference type="ARBA" id="ARBA00022801"/>
    </source>
</evidence>
<evidence type="ECO:0000256" key="5">
    <source>
        <dbReference type="ARBA" id="ARBA00023204"/>
    </source>
</evidence>